<keyword evidence="1 8" id="KW-0808">Transferase</keyword>
<evidence type="ECO:0000256" key="3">
    <source>
        <dbReference type="ARBA" id="ARBA00022777"/>
    </source>
</evidence>
<gene>
    <name evidence="8" type="ORF">FSB73_14215</name>
</gene>
<dbReference type="GO" id="GO:0005524">
    <property type="term" value="F:ATP binding"/>
    <property type="evidence" value="ECO:0007669"/>
    <property type="project" value="UniProtKB-KW"/>
</dbReference>
<dbReference type="KEGG" id="agi:FSB73_14215"/>
<dbReference type="PANTHER" id="PTHR43435">
    <property type="entry name" value="RIBULOKINASE"/>
    <property type="match status" value="1"/>
</dbReference>
<accession>A0A5B8VM68</accession>
<name>A0A5B8VM68_9BACT</name>
<keyword evidence="6" id="KW-0119">Carbohydrate metabolism</keyword>
<keyword evidence="5" id="KW-0054">Arabinose catabolism</keyword>
<dbReference type="GO" id="GO:0019150">
    <property type="term" value="F:D-ribulokinase activity"/>
    <property type="evidence" value="ECO:0007669"/>
    <property type="project" value="TreeGrafter"/>
</dbReference>
<dbReference type="SUPFAM" id="SSF53067">
    <property type="entry name" value="Actin-like ATPase domain"/>
    <property type="match status" value="2"/>
</dbReference>
<evidence type="ECO:0000256" key="5">
    <source>
        <dbReference type="ARBA" id="ARBA00022935"/>
    </source>
</evidence>
<dbReference type="RefSeq" id="WP_146783509.1">
    <property type="nucleotide sequence ID" value="NZ_CP042434.1"/>
</dbReference>
<dbReference type="GO" id="GO:0019569">
    <property type="term" value="P:L-arabinose catabolic process to D-xylulose 5-phosphate"/>
    <property type="evidence" value="ECO:0007669"/>
    <property type="project" value="InterPro"/>
</dbReference>
<dbReference type="Gene3D" id="3.30.420.40">
    <property type="match status" value="1"/>
</dbReference>
<dbReference type="InterPro" id="IPR043129">
    <property type="entry name" value="ATPase_NBD"/>
</dbReference>
<evidence type="ECO:0000313" key="9">
    <source>
        <dbReference type="Proteomes" id="UP000321291"/>
    </source>
</evidence>
<dbReference type="Pfam" id="PF02782">
    <property type="entry name" value="FGGY_C"/>
    <property type="match status" value="1"/>
</dbReference>
<keyword evidence="9" id="KW-1185">Reference proteome</keyword>
<keyword evidence="2" id="KW-0547">Nucleotide-binding</keyword>
<dbReference type="Gene3D" id="1.20.58.2240">
    <property type="match status" value="1"/>
</dbReference>
<evidence type="ECO:0000256" key="6">
    <source>
        <dbReference type="ARBA" id="ARBA00023277"/>
    </source>
</evidence>
<protein>
    <submittedName>
        <fullName evidence="8">Ribulokinase</fullName>
        <ecNumber evidence="8">2.7.1.16</ecNumber>
    </submittedName>
</protein>
<dbReference type="GO" id="GO:0008741">
    <property type="term" value="F:ribulokinase activity"/>
    <property type="evidence" value="ECO:0007669"/>
    <property type="project" value="UniProtKB-EC"/>
</dbReference>
<dbReference type="InterPro" id="IPR018485">
    <property type="entry name" value="FGGY_C"/>
</dbReference>
<dbReference type="Proteomes" id="UP000321291">
    <property type="component" value="Chromosome"/>
</dbReference>
<keyword evidence="3 8" id="KW-0418">Kinase</keyword>
<dbReference type="NCBIfam" id="NF003154">
    <property type="entry name" value="PRK04123.1"/>
    <property type="match status" value="1"/>
</dbReference>
<dbReference type="AlphaFoldDB" id="A0A5B8VM68"/>
<dbReference type="EMBL" id="CP042434">
    <property type="protein sequence ID" value="QEC72664.1"/>
    <property type="molecule type" value="Genomic_DNA"/>
</dbReference>
<dbReference type="EC" id="2.7.1.16" evidence="8"/>
<evidence type="ECO:0000259" key="7">
    <source>
        <dbReference type="Pfam" id="PF02782"/>
    </source>
</evidence>
<dbReference type="InterPro" id="IPR005929">
    <property type="entry name" value="Ribulokinase"/>
</dbReference>
<dbReference type="CDD" id="cd07781">
    <property type="entry name" value="ASKHA_NBD_FGGY_L-RBK"/>
    <property type="match status" value="1"/>
</dbReference>
<feature type="domain" description="Carbohydrate kinase FGGY C-terminal" evidence="7">
    <location>
        <begin position="296"/>
        <end position="500"/>
    </location>
</feature>
<organism evidence="8 9">
    <name type="scientific">Arachidicoccus ginsenosidivorans</name>
    <dbReference type="NCBI Taxonomy" id="496057"/>
    <lineage>
        <taxon>Bacteria</taxon>
        <taxon>Pseudomonadati</taxon>
        <taxon>Bacteroidota</taxon>
        <taxon>Chitinophagia</taxon>
        <taxon>Chitinophagales</taxon>
        <taxon>Chitinophagaceae</taxon>
        <taxon>Arachidicoccus</taxon>
    </lineage>
</organism>
<evidence type="ECO:0000256" key="1">
    <source>
        <dbReference type="ARBA" id="ARBA00022679"/>
    </source>
</evidence>
<sequence length="561" mass="61169">MNTTQKYCLGVDFGTDAVRCLLVNADSGKIMAEADCLYPRWQKGLYCDAQNKVFRQHPLDYIESLIVVVNKVLQGMDADVVSGIGALSIATTGSTPAPVDKSGMPLALLAGFKEDPDAMFYLWKDHSSIKEAEDINCYNASLGAINGIYLEGVGGFYSPEWLWSKWLHLLRSGSDAAKACYAFVEHADWMPFLLTGGKDVKTLKRNICAAGHKGLWSEKWNGFPPESFLKGVDPLLSDCNSRMSSVVYDSVKSAGTISSDWAEKLGLPGDVRIGIGALDAHMGAVGGQIEPYFLSKVMGTSTCDMLVVPAAEFQKKQIIGICGQVPDSIIPGMIGMEAGQSAFGDVYNWFSKFLLAPLGWLGISNDATPESLLNILSEKAASLNLDEWRQLPLSTDWFNGRRSPDVQPLLKAAITGLELATDPVMVFASLVEATCFGSRAIVERFVDSGIPVKGIIGLGGIAHKSSFVMQRMADILNRPIKCNRANQCCALGAAMFAATQAGWYDNIEVAMQQMGQGLLTTYLPNTDAKWRNVIEERYQRYKQLGYFIEQEAAKELAVSLH</sequence>
<keyword evidence="4" id="KW-0067">ATP-binding</keyword>
<reference evidence="8 9" key="1">
    <citation type="journal article" date="2017" name="Int. J. Syst. Evol. Microbiol.">
        <title>Arachidicoccus ginsenosidivorans sp. nov., with ginsenoside-converting activity isolated from ginseng cultivating soil.</title>
        <authorList>
            <person name="Siddiqi M.Z."/>
            <person name="Aslam Z."/>
            <person name="Im W.T."/>
        </authorList>
    </citation>
    <scope>NUCLEOTIDE SEQUENCE [LARGE SCALE GENOMIC DNA]</scope>
    <source>
        <strain evidence="8 9">Gsoil 809</strain>
    </source>
</reference>
<proteinExistence type="predicted"/>
<dbReference type="PANTHER" id="PTHR43435:SF4">
    <property type="entry name" value="FGGY CARBOHYDRATE KINASE DOMAIN-CONTAINING PROTEIN"/>
    <property type="match status" value="1"/>
</dbReference>
<evidence type="ECO:0000313" key="8">
    <source>
        <dbReference type="EMBL" id="QEC72664.1"/>
    </source>
</evidence>
<dbReference type="GO" id="GO:0005737">
    <property type="term" value="C:cytoplasm"/>
    <property type="evidence" value="ECO:0007669"/>
    <property type="project" value="TreeGrafter"/>
</dbReference>
<evidence type="ECO:0000256" key="4">
    <source>
        <dbReference type="ARBA" id="ARBA00022840"/>
    </source>
</evidence>
<evidence type="ECO:0000256" key="2">
    <source>
        <dbReference type="ARBA" id="ARBA00022741"/>
    </source>
</evidence>
<dbReference type="OrthoDB" id="9805576at2"/>